<gene>
    <name evidence="2" type="ORF">Q604_UNBC12675G0001</name>
</gene>
<evidence type="ECO:0000313" key="2">
    <source>
        <dbReference type="EMBL" id="ETJ32879.1"/>
    </source>
</evidence>
<sequence>NKALQEAVNKALKELKEDGTYQKIYDKWFGDYNKK</sequence>
<feature type="domain" description="Solute-binding protein family 3/N-terminal" evidence="1">
    <location>
        <begin position="1"/>
        <end position="30"/>
    </location>
</feature>
<feature type="non-terminal residue" evidence="2">
    <location>
        <position position="1"/>
    </location>
</feature>
<name>W1XVH9_9ZZZZ</name>
<dbReference type="EMBL" id="AZMM01012675">
    <property type="protein sequence ID" value="ETJ32879.1"/>
    <property type="molecule type" value="Genomic_DNA"/>
</dbReference>
<dbReference type="AlphaFoldDB" id="W1XVH9"/>
<reference evidence="2" key="1">
    <citation type="submission" date="2013-12" db="EMBL/GenBank/DDBJ databases">
        <title>A Varibaculum cambriense genome reconstructed from a premature infant gut community with otherwise low bacterial novelty that shifts toward anaerobic metabolism during the third week of life.</title>
        <authorList>
            <person name="Brown C.T."/>
            <person name="Sharon I."/>
            <person name="Thomas B.C."/>
            <person name="Castelle C.J."/>
            <person name="Morowitz M.J."/>
            <person name="Banfield J.F."/>
        </authorList>
    </citation>
    <scope>NUCLEOTIDE SEQUENCE</scope>
</reference>
<dbReference type="Gene3D" id="3.40.190.10">
    <property type="entry name" value="Periplasmic binding protein-like II"/>
    <property type="match status" value="1"/>
</dbReference>
<evidence type="ECO:0000259" key="1">
    <source>
        <dbReference type="Pfam" id="PF00497"/>
    </source>
</evidence>
<comment type="caution">
    <text evidence="2">The sequence shown here is derived from an EMBL/GenBank/DDBJ whole genome shotgun (WGS) entry which is preliminary data.</text>
</comment>
<protein>
    <submittedName>
        <fullName evidence="2">Extracellular solute-binding protein family 3</fullName>
    </submittedName>
</protein>
<accession>W1XVH9</accession>
<dbReference type="InterPro" id="IPR001638">
    <property type="entry name" value="Solute-binding_3/MltF_N"/>
</dbReference>
<dbReference type="SUPFAM" id="SSF53850">
    <property type="entry name" value="Periplasmic binding protein-like II"/>
    <property type="match status" value="1"/>
</dbReference>
<proteinExistence type="predicted"/>
<organism evidence="2">
    <name type="scientific">human gut metagenome</name>
    <dbReference type="NCBI Taxonomy" id="408170"/>
    <lineage>
        <taxon>unclassified sequences</taxon>
        <taxon>metagenomes</taxon>
        <taxon>organismal metagenomes</taxon>
    </lineage>
</organism>
<dbReference type="Pfam" id="PF00497">
    <property type="entry name" value="SBP_bac_3"/>
    <property type="match status" value="1"/>
</dbReference>